<dbReference type="Pfam" id="PF18705">
    <property type="entry name" value="DUF5643"/>
    <property type="match status" value="1"/>
</dbReference>
<comment type="caution">
    <text evidence="4">The sequence shown here is derived from an EMBL/GenBank/DDBJ whole genome shotgun (WGS) entry which is preliminary data.</text>
</comment>
<keyword evidence="1" id="KW-0812">Transmembrane</keyword>
<dbReference type="InterPro" id="IPR025436">
    <property type="entry name" value="DUF4179"/>
</dbReference>
<dbReference type="Proteomes" id="UP000325218">
    <property type="component" value="Unassembled WGS sequence"/>
</dbReference>
<evidence type="ECO:0000313" key="4">
    <source>
        <dbReference type="EMBL" id="TYA15412.1"/>
    </source>
</evidence>
<dbReference type="OrthoDB" id="2639741at2"/>
<dbReference type="AlphaFoldDB" id="A0A5D0CZC3"/>
<feature type="transmembrane region" description="Helical" evidence="1">
    <location>
        <begin position="76"/>
        <end position="96"/>
    </location>
</feature>
<keyword evidence="1" id="KW-1133">Transmembrane helix</keyword>
<feature type="domain" description="DUF5643" evidence="3">
    <location>
        <begin position="277"/>
        <end position="404"/>
    </location>
</feature>
<proteinExistence type="predicted"/>
<dbReference type="EMBL" id="VSDO01000001">
    <property type="protein sequence ID" value="TYA15412.1"/>
    <property type="molecule type" value="Genomic_DNA"/>
</dbReference>
<gene>
    <name evidence="4" type="ORF">FRY98_07250</name>
</gene>
<evidence type="ECO:0000256" key="1">
    <source>
        <dbReference type="SAM" id="Phobius"/>
    </source>
</evidence>
<evidence type="ECO:0000313" key="5">
    <source>
        <dbReference type="Proteomes" id="UP000325218"/>
    </source>
</evidence>
<accession>A0A5D0CZC3</accession>
<name>A0A5D0CZC3_9BACL</name>
<evidence type="ECO:0000259" key="3">
    <source>
        <dbReference type="Pfam" id="PF18705"/>
    </source>
</evidence>
<keyword evidence="5" id="KW-1185">Reference proteome</keyword>
<evidence type="ECO:0000259" key="2">
    <source>
        <dbReference type="Pfam" id="PF13786"/>
    </source>
</evidence>
<organism evidence="4 5">
    <name type="scientific">Paenibacillus faecis</name>
    <dbReference type="NCBI Taxonomy" id="862114"/>
    <lineage>
        <taxon>Bacteria</taxon>
        <taxon>Bacillati</taxon>
        <taxon>Bacillota</taxon>
        <taxon>Bacilli</taxon>
        <taxon>Bacillales</taxon>
        <taxon>Paenibacillaceae</taxon>
        <taxon>Paenibacillus</taxon>
    </lineage>
</organism>
<sequence>MNASVKNWFNMNEIREARKLKRTSDPAERVIENLEYMINLTEVPELNLEERIVEEMNKTNTVNRHRHRKSGMMKKAAAISGIAAALGLGVVGSGFVSPTMASALSQVPLIGNVFQQYGDAGLQAGVKQGLYQPVDAADSHGGITLKSTGYIYDGTRISVALQREGKTGDGLLGEILSNGDRVTGGKGVIKDIKMLVNGENYFVGRYILEEGETGDSAILNFNDSLPFGTGTSGHPGDLGRPALGESFELTLQVNMTGGDQPYVLKFPVKKNTENLVLNPQSVKSHDGFSLTLDKLELTPISTRLTMTGEGEFKSLGEEYKIPDKYLYAGKHAFGVHIFDENNNRVDDLYDNRMNIIDGKYHIDFLFTPFKEKPKSVTIKPYVQKVDRTSGKFGEKKYISELEFKVDLK</sequence>
<dbReference type="Pfam" id="PF13786">
    <property type="entry name" value="DUF4179"/>
    <property type="match status" value="1"/>
</dbReference>
<reference evidence="4 5" key="1">
    <citation type="submission" date="2019-08" db="EMBL/GenBank/DDBJ databases">
        <title>Genome sequencing of Paenibacillus faecis DSM 23593(T).</title>
        <authorList>
            <person name="Kook J.-K."/>
            <person name="Park S.-N."/>
            <person name="Lim Y.K."/>
        </authorList>
    </citation>
    <scope>NUCLEOTIDE SEQUENCE [LARGE SCALE GENOMIC DNA]</scope>
    <source>
        <strain evidence="4 5">DSM 23593</strain>
    </source>
</reference>
<keyword evidence="1" id="KW-0472">Membrane</keyword>
<dbReference type="InterPro" id="IPR040680">
    <property type="entry name" value="DUF5643"/>
</dbReference>
<protein>
    <submittedName>
        <fullName evidence="4">DUF4179 domain-containing protein</fullName>
    </submittedName>
</protein>
<dbReference type="Gene3D" id="2.60.40.1630">
    <property type="entry name" value="bacillus anthracis domain"/>
    <property type="match status" value="1"/>
</dbReference>
<feature type="domain" description="DUF4179" evidence="2">
    <location>
        <begin position="75"/>
        <end position="161"/>
    </location>
</feature>